<dbReference type="InterPro" id="IPR039751">
    <property type="entry name" value="HERPUD1/2"/>
</dbReference>
<dbReference type="PROSITE" id="PS50053">
    <property type="entry name" value="UBIQUITIN_2"/>
    <property type="match status" value="1"/>
</dbReference>
<evidence type="ECO:0000313" key="9">
    <source>
        <dbReference type="EMBL" id="GCB65030.1"/>
    </source>
</evidence>
<sequence length="401" mass="44428">METQEEMVTLLIKAPNQRQEDQKVGAGLGWTVRRLKSYLSDKYPSHPAESEQRLIYSGKLLPDHLLLRDVLRKNDEYHTLHLVCNLRSGSESTQPANVTDTATPTASGQETLTVPTSAAVDGLRHRGPASFPWAYGAWPAGEEPQRPMGMSGLAAYNLYSSQQIVWLQQMYARQYYMQYQAAVAAAAATNSQQHPVVAPGTPPELPNQPPLVNLPADRNAPLPQLNNPPANQNLRMNAQGGPVMDDDDELNRDWLDWLYLAARACFFLSIVYFYSSMSRVVLVVSAILLIYLHRAGWFPFRHPAPLEPVPNADVPAEPADPNRVNQERQENQDGQDIVQEESGTPDQDLDATSNSGSNDITEASLAPEAQVVRTTLANKTWVFFKTFFASLIPEGPQVVAN</sequence>
<dbReference type="GO" id="GO:0006511">
    <property type="term" value="P:ubiquitin-dependent protein catabolic process"/>
    <property type="evidence" value="ECO:0007669"/>
    <property type="project" value="TreeGrafter"/>
</dbReference>
<dbReference type="AlphaFoldDB" id="A0A401NVX6"/>
<dbReference type="OrthoDB" id="21589at2759"/>
<dbReference type="GO" id="GO:1904292">
    <property type="term" value="P:regulation of ERAD pathway"/>
    <property type="evidence" value="ECO:0007669"/>
    <property type="project" value="TreeGrafter"/>
</dbReference>
<feature type="domain" description="Ubiquitin-like" evidence="8">
    <location>
        <begin position="8"/>
        <end position="69"/>
    </location>
</feature>
<keyword evidence="10" id="KW-1185">Reference proteome</keyword>
<evidence type="ECO:0000256" key="1">
    <source>
        <dbReference type="ARBA" id="ARBA00004370"/>
    </source>
</evidence>
<dbReference type="InterPro" id="IPR029071">
    <property type="entry name" value="Ubiquitin-like_domsf"/>
</dbReference>
<dbReference type="GO" id="GO:0030968">
    <property type="term" value="P:endoplasmic reticulum unfolded protein response"/>
    <property type="evidence" value="ECO:0007669"/>
    <property type="project" value="TreeGrafter"/>
</dbReference>
<evidence type="ECO:0000259" key="8">
    <source>
        <dbReference type="PROSITE" id="PS50053"/>
    </source>
</evidence>
<dbReference type="GO" id="GO:0005789">
    <property type="term" value="C:endoplasmic reticulum membrane"/>
    <property type="evidence" value="ECO:0007669"/>
    <property type="project" value="TreeGrafter"/>
</dbReference>
<reference evidence="9 10" key="1">
    <citation type="journal article" date="2018" name="Nat. Ecol. Evol.">
        <title>Shark genomes provide insights into elasmobranch evolution and the origin of vertebrates.</title>
        <authorList>
            <person name="Hara Y"/>
            <person name="Yamaguchi K"/>
            <person name="Onimaru K"/>
            <person name="Kadota M"/>
            <person name="Koyanagi M"/>
            <person name="Keeley SD"/>
            <person name="Tatsumi K"/>
            <person name="Tanaka K"/>
            <person name="Motone F"/>
            <person name="Kageyama Y"/>
            <person name="Nozu R"/>
            <person name="Adachi N"/>
            <person name="Nishimura O"/>
            <person name="Nakagawa R"/>
            <person name="Tanegashima C"/>
            <person name="Kiyatake I"/>
            <person name="Matsumoto R"/>
            <person name="Murakumo K"/>
            <person name="Nishida K"/>
            <person name="Terakita A"/>
            <person name="Kuratani S"/>
            <person name="Sato K"/>
            <person name="Hyodo S Kuraku.S."/>
        </authorList>
    </citation>
    <scope>NUCLEOTIDE SEQUENCE [LARGE SCALE GENOMIC DNA]</scope>
</reference>
<dbReference type="GO" id="GO:1902236">
    <property type="term" value="P:negative regulation of endoplasmic reticulum stress-induced intrinsic apoptotic signaling pathway"/>
    <property type="evidence" value="ECO:0007669"/>
    <property type="project" value="TreeGrafter"/>
</dbReference>
<feature type="region of interest" description="Disordered" evidence="6">
    <location>
        <begin position="90"/>
        <end position="111"/>
    </location>
</feature>
<organism evidence="9 10">
    <name type="scientific">Scyliorhinus torazame</name>
    <name type="common">Cloudy catshark</name>
    <name type="synonym">Catulus torazame</name>
    <dbReference type="NCBI Taxonomy" id="75743"/>
    <lineage>
        <taxon>Eukaryota</taxon>
        <taxon>Metazoa</taxon>
        <taxon>Chordata</taxon>
        <taxon>Craniata</taxon>
        <taxon>Vertebrata</taxon>
        <taxon>Chondrichthyes</taxon>
        <taxon>Elasmobranchii</taxon>
        <taxon>Galeomorphii</taxon>
        <taxon>Galeoidea</taxon>
        <taxon>Carcharhiniformes</taxon>
        <taxon>Scyliorhinidae</taxon>
        <taxon>Scyliorhinus</taxon>
    </lineage>
</organism>
<protein>
    <recommendedName>
        <fullName evidence="8">Ubiquitin-like domain-containing protein</fullName>
    </recommendedName>
</protein>
<dbReference type="OMA" id="MSTAWVF"/>
<dbReference type="STRING" id="75743.A0A401NVX6"/>
<accession>A0A401NVX6</accession>
<feature type="compositionally biased region" description="Polar residues" evidence="6">
    <location>
        <begin position="341"/>
        <end position="361"/>
    </location>
</feature>
<evidence type="ECO:0000256" key="5">
    <source>
        <dbReference type="ARBA" id="ARBA00023230"/>
    </source>
</evidence>
<dbReference type="Proteomes" id="UP000288216">
    <property type="component" value="Unassembled WGS sequence"/>
</dbReference>
<dbReference type="SMART" id="SM00213">
    <property type="entry name" value="UBQ"/>
    <property type="match status" value="1"/>
</dbReference>
<evidence type="ECO:0000313" key="10">
    <source>
        <dbReference type="Proteomes" id="UP000288216"/>
    </source>
</evidence>
<dbReference type="SUPFAM" id="SSF54236">
    <property type="entry name" value="Ubiquitin-like"/>
    <property type="match status" value="1"/>
</dbReference>
<evidence type="ECO:0000256" key="4">
    <source>
        <dbReference type="ARBA" id="ARBA00023136"/>
    </source>
</evidence>
<evidence type="ECO:0000256" key="6">
    <source>
        <dbReference type="SAM" id="MobiDB-lite"/>
    </source>
</evidence>
<dbReference type="EMBL" id="BFAA01002806">
    <property type="protein sequence ID" value="GCB65030.1"/>
    <property type="molecule type" value="Genomic_DNA"/>
</dbReference>
<dbReference type="PANTHER" id="PTHR12943">
    <property type="entry name" value="HOMOCYSTEINE-RESPONSIVE ENDOPLASMIC RETICULUM-RESIDENT UNIQUITIN-LIKE DOMAIN HERPUD PROTEIN FAMILY MEMBER"/>
    <property type="match status" value="1"/>
</dbReference>
<dbReference type="Pfam" id="PF00240">
    <property type="entry name" value="ubiquitin"/>
    <property type="match status" value="1"/>
</dbReference>
<proteinExistence type="predicted"/>
<dbReference type="Gene3D" id="3.10.20.90">
    <property type="entry name" value="Phosphatidylinositol 3-kinase Catalytic Subunit, Chain A, domain 1"/>
    <property type="match status" value="1"/>
</dbReference>
<comment type="caution">
    <text evidence="9">The sequence shown here is derived from an EMBL/GenBank/DDBJ whole genome shotgun (WGS) entry which is preliminary data.</text>
</comment>
<keyword evidence="5" id="KW-0834">Unfolded protein response</keyword>
<dbReference type="InterPro" id="IPR000626">
    <property type="entry name" value="Ubiquitin-like_dom"/>
</dbReference>
<feature type="region of interest" description="Disordered" evidence="6">
    <location>
        <begin position="309"/>
        <end position="362"/>
    </location>
</feature>
<feature type="transmembrane region" description="Helical" evidence="7">
    <location>
        <begin position="280"/>
        <end position="300"/>
    </location>
</feature>
<dbReference type="GO" id="GO:0032469">
    <property type="term" value="P:endoplasmic reticulum calcium ion homeostasis"/>
    <property type="evidence" value="ECO:0007669"/>
    <property type="project" value="TreeGrafter"/>
</dbReference>
<dbReference type="PANTHER" id="PTHR12943:SF7">
    <property type="entry name" value="HOMOCYSTEINE-RESPONSIVE ENDOPLASMIC RETICULUM-RESIDENT UBIQUITIN-LIKE DOMAIN MEMBER 1 PROTEIN"/>
    <property type="match status" value="1"/>
</dbReference>
<evidence type="ECO:0000256" key="3">
    <source>
        <dbReference type="ARBA" id="ARBA00022989"/>
    </source>
</evidence>
<dbReference type="GO" id="GO:0044325">
    <property type="term" value="F:transmembrane transporter binding"/>
    <property type="evidence" value="ECO:0007669"/>
    <property type="project" value="TreeGrafter"/>
</dbReference>
<evidence type="ECO:0000256" key="7">
    <source>
        <dbReference type="SAM" id="Phobius"/>
    </source>
</evidence>
<comment type="subcellular location">
    <subcellularLocation>
        <location evidence="1">Membrane</location>
    </subcellularLocation>
</comment>
<evidence type="ECO:0000256" key="2">
    <source>
        <dbReference type="ARBA" id="ARBA00022692"/>
    </source>
</evidence>
<keyword evidence="3 7" id="KW-1133">Transmembrane helix</keyword>
<gene>
    <name evidence="9" type="ORF">scyTo_0007629</name>
</gene>
<dbReference type="FunFam" id="3.10.20.90:FF:000046">
    <property type="entry name" value="Homocysteine-responsive endoplasmic reticulum-resident ubiquitin-like domain member 2 protein"/>
    <property type="match status" value="1"/>
</dbReference>
<keyword evidence="2 7" id="KW-0812">Transmembrane</keyword>
<keyword evidence="4 7" id="KW-0472">Membrane</keyword>
<name>A0A401NVX6_SCYTO</name>